<comment type="caution">
    <text evidence="1">The sequence shown here is derived from an EMBL/GenBank/DDBJ whole genome shotgun (WGS) entry which is preliminary data.</text>
</comment>
<dbReference type="EMBL" id="LAZR01015156">
    <property type="protein sequence ID" value="KKM14388.1"/>
    <property type="molecule type" value="Genomic_DNA"/>
</dbReference>
<sequence>IKDLKEEAIKWVKEHRIVPFGTFCEFFNITAEDLK</sequence>
<evidence type="ECO:0000313" key="1">
    <source>
        <dbReference type="EMBL" id="KKM14388.1"/>
    </source>
</evidence>
<proteinExistence type="predicted"/>
<name>A0A0F9JWU2_9ZZZZ</name>
<accession>A0A0F9JWU2</accession>
<gene>
    <name evidence="1" type="ORF">LCGC14_1706530</name>
</gene>
<protein>
    <submittedName>
        <fullName evidence="1">Uncharacterized protein</fullName>
    </submittedName>
</protein>
<dbReference type="AlphaFoldDB" id="A0A0F9JWU2"/>
<organism evidence="1">
    <name type="scientific">marine sediment metagenome</name>
    <dbReference type="NCBI Taxonomy" id="412755"/>
    <lineage>
        <taxon>unclassified sequences</taxon>
        <taxon>metagenomes</taxon>
        <taxon>ecological metagenomes</taxon>
    </lineage>
</organism>
<reference evidence="1" key="1">
    <citation type="journal article" date="2015" name="Nature">
        <title>Complex archaea that bridge the gap between prokaryotes and eukaryotes.</title>
        <authorList>
            <person name="Spang A."/>
            <person name="Saw J.H."/>
            <person name="Jorgensen S.L."/>
            <person name="Zaremba-Niedzwiedzka K."/>
            <person name="Martijn J."/>
            <person name="Lind A.E."/>
            <person name="van Eijk R."/>
            <person name="Schleper C."/>
            <person name="Guy L."/>
            <person name="Ettema T.J."/>
        </authorList>
    </citation>
    <scope>NUCLEOTIDE SEQUENCE</scope>
</reference>
<feature type="non-terminal residue" evidence="1">
    <location>
        <position position="1"/>
    </location>
</feature>